<dbReference type="InterPro" id="IPR036005">
    <property type="entry name" value="Creatinase/aminopeptidase-like"/>
</dbReference>
<name>A0A913WWG4_EXADI</name>
<evidence type="ECO:0000313" key="4">
    <source>
        <dbReference type="EnsemblMetazoa" id="XP_020895096.1"/>
    </source>
</evidence>
<evidence type="ECO:0000259" key="3">
    <source>
        <dbReference type="Pfam" id="PF00557"/>
    </source>
</evidence>
<dbReference type="OMA" id="HTHILQE"/>
<dbReference type="OrthoDB" id="5876363at2759"/>
<feature type="compositionally biased region" description="Basic residues" evidence="2">
    <location>
        <begin position="220"/>
        <end position="230"/>
    </location>
</feature>
<dbReference type="Pfam" id="PF00557">
    <property type="entry name" value="Peptidase_M24"/>
    <property type="match status" value="1"/>
</dbReference>
<dbReference type="InterPro" id="IPR000994">
    <property type="entry name" value="Pept_M24"/>
</dbReference>
<dbReference type="KEGG" id="epa:110234084"/>
<dbReference type="Gene3D" id="3.90.230.10">
    <property type="entry name" value="Creatinase/methionine aminopeptidase superfamily"/>
    <property type="match status" value="1"/>
</dbReference>
<proteinExistence type="inferred from homology"/>
<dbReference type="SUPFAM" id="SSF55920">
    <property type="entry name" value="Creatinase/aminopeptidase"/>
    <property type="match status" value="1"/>
</dbReference>
<dbReference type="InterPro" id="IPR047113">
    <property type="entry name" value="PA2G4/ARX1"/>
</dbReference>
<feature type="region of interest" description="Disordered" evidence="2">
    <location>
        <begin position="215"/>
        <end position="245"/>
    </location>
</feature>
<protein>
    <recommendedName>
        <fullName evidence="3">Peptidase M24 domain-containing protein</fullName>
    </recommendedName>
</protein>
<evidence type="ECO:0000256" key="1">
    <source>
        <dbReference type="ARBA" id="ARBA00007319"/>
    </source>
</evidence>
<keyword evidence="5" id="KW-1185">Reference proteome</keyword>
<dbReference type="AlphaFoldDB" id="A0A913WWG4"/>
<dbReference type="Proteomes" id="UP000887567">
    <property type="component" value="Unplaced"/>
</dbReference>
<dbReference type="PANTHER" id="PTHR10804:SF11">
    <property type="entry name" value="PROLIFERATION-ASSOCIATED PROTEIN 2G4"/>
    <property type="match status" value="1"/>
</dbReference>
<dbReference type="GeneID" id="110234084"/>
<sequence>MADKAVDSSEEEEPTISEDVVVTKYKMAGDMANRVLAKVIASAVANSSSRSICDLGDKLILEETNKVYKKEKEMKKGIAFPTCISVNNCVCHFSPLESEPDITLNDGDLVKIDLGVHIDGFIAVVGHTIVVGASKENKITGRKADVLQAAYLASEVAYRMVKPGTENNAITDLVQKVADSFHCKPVEGMLSHQLGKMIDSEYAIEDEKIKEILAQSASRKTQKKKKKKASSKASDATADSKEEAD</sequence>
<dbReference type="PANTHER" id="PTHR10804">
    <property type="entry name" value="PROTEASE FAMILY M24 METHIONYL AMINOPEPTIDASE, AMINOPEPTIDASE P"/>
    <property type="match status" value="1"/>
</dbReference>
<dbReference type="RefSeq" id="XP_020895096.1">
    <property type="nucleotide sequence ID" value="XM_021039437.2"/>
</dbReference>
<reference evidence="4" key="1">
    <citation type="submission" date="2022-11" db="UniProtKB">
        <authorList>
            <consortium name="EnsemblMetazoa"/>
        </authorList>
    </citation>
    <scope>IDENTIFICATION</scope>
</reference>
<organism evidence="4 5">
    <name type="scientific">Exaiptasia diaphana</name>
    <name type="common">Tropical sea anemone</name>
    <name type="synonym">Aiptasia pulchella</name>
    <dbReference type="NCBI Taxonomy" id="2652724"/>
    <lineage>
        <taxon>Eukaryota</taxon>
        <taxon>Metazoa</taxon>
        <taxon>Cnidaria</taxon>
        <taxon>Anthozoa</taxon>
        <taxon>Hexacorallia</taxon>
        <taxon>Actiniaria</taxon>
        <taxon>Aiptasiidae</taxon>
        <taxon>Exaiptasia</taxon>
    </lineage>
</organism>
<evidence type="ECO:0000313" key="5">
    <source>
        <dbReference type="Proteomes" id="UP000887567"/>
    </source>
</evidence>
<feature type="domain" description="Peptidase M24" evidence="3">
    <location>
        <begin position="24"/>
        <end position="201"/>
    </location>
</feature>
<dbReference type="EnsemblMetazoa" id="XM_021039437.2">
    <property type="protein sequence ID" value="XP_020895096.1"/>
    <property type="gene ID" value="LOC110234084"/>
</dbReference>
<evidence type="ECO:0000256" key="2">
    <source>
        <dbReference type="SAM" id="MobiDB-lite"/>
    </source>
</evidence>
<comment type="similarity">
    <text evidence="1">Belongs to the peptidase M24 family.</text>
</comment>
<accession>A0A913WWG4</accession>
<dbReference type="CDD" id="cd01089">
    <property type="entry name" value="PA2G4-like"/>
    <property type="match status" value="1"/>
</dbReference>